<reference evidence="6" key="1">
    <citation type="submission" date="2020-01" db="EMBL/GenBank/DDBJ databases">
        <authorList>
            <person name="Rat A."/>
        </authorList>
    </citation>
    <scope>NUCLEOTIDE SEQUENCE</scope>
    <source>
        <strain evidence="6">LMG 31228</strain>
    </source>
</reference>
<accession>A0A9X9XBX0</accession>
<proteinExistence type="inferred from homology"/>
<sequence>MKLHYFDGSTTCRPIVMFAHEAGIPLELVPVDLFAGEQTQPAFLAKNPNGKVPVLEDDGFLLTESSAILKYLAEVSGSPAYPADPRGRARVNAQMDWFNTGFYRTFGYGIVYPVVMPHTAHAGPGVQEAVTGAARHEAQSLLRILNDHMLSDGGAFLGGAQPNLADFLGVAFTTIGEMIGEDFSAHRRVVRWIAAMKARPSWAAANRGFEAWRDATLARRAA</sequence>
<dbReference type="InterPro" id="IPR036282">
    <property type="entry name" value="Glutathione-S-Trfase_C_sf"/>
</dbReference>
<evidence type="ECO:0000259" key="5">
    <source>
        <dbReference type="PROSITE" id="PS50405"/>
    </source>
</evidence>
<evidence type="ECO:0000259" key="4">
    <source>
        <dbReference type="PROSITE" id="PS50404"/>
    </source>
</evidence>
<evidence type="ECO:0000313" key="7">
    <source>
        <dbReference type="Proteomes" id="UP001138709"/>
    </source>
</evidence>
<gene>
    <name evidence="6" type="ORF">GXW74_11990</name>
</gene>
<evidence type="ECO:0000256" key="2">
    <source>
        <dbReference type="ARBA" id="ARBA00011738"/>
    </source>
</evidence>
<dbReference type="PANTHER" id="PTHR43969">
    <property type="entry name" value="GLUTATHIONE S TRANSFERASE D10, ISOFORM A-RELATED"/>
    <property type="match status" value="1"/>
</dbReference>
<reference evidence="6" key="2">
    <citation type="journal article" date="2021" name="Syst. Appl. Microbiol.">
        <title>Roseomonas hellenica sp. nov., isolated from roots of wild-growing Alkanna tinctoria.</title>
        <authorList>
            <person name="Rat A."/>
            <person name="Naranjo H.D."/>
            <person name="Lebbe L."/>
            <person name="Cnockaert M."/>
            <person name="Krigas N."/>
            <person name="Grigoriadou K."/>
            <person name="Maloupa E."/>
            <person name="Willems A."/>
        </authorList>
    </citation>
    <scope>NUCLEOTIDE SEQUENCE</scope>
    <source>
        <strain evidence="6">LMG 31228</strain>
    </source>
</reference>
<comment type="similarity">
    <text evidence="1">Belongs to the GST superfamily.</text>
</comment>
<feature type="domain" description="GST N-terminal" evidence="4">
    <location>
        <begin position="1"/>
        <end position="80"/>
    </location>
</feature>
<dbReference type="InterPro" id="IPR010987">
    <property type="entry name" value="Glutathione-S-Trfase_C-like"/>
</dbReference>
<evidence type="ECO:0000256" key="1">
    <source>
        <dbReference type="ARBA" id="ARBA00007409"/>
    </source>
</evidence>
<dbReference type="EMBL" id="JAAEDL010000010">
    <property type="protein sequence ID" value="MBR0681206.1"/>
    <property type="molecule type" value="Genomic_DNA"/>
</dbReference>
<protein>
    <submittedName>
        <fullName evidence="6">Glutathione S-transferase family protein</fullName>
    </submittedName>
</protein>
<dbReference type="SUPFAM" id="SSF52833">
    <property type="entry name" value="Thioredoxin-like"/>
    <property type="match status" value="1"/>
</dbReference>
<evidence type="ECO:0000256" key="3">
    <source>
        <dbReference type="ARBA" id="ARBA00022679"/>
    </source>
</evidence>
<dbReference type="PANTHER" id="PTHR43969:SF9">
    <property type="entry name" value="GLUTATHIONE S TRANSFERASE D10, ISOFORM A-RELATED"/>
    <property type="match status" value="1"/>
</dbReference>
<dbReference type="Gene3D" id="3.40.30.10">
    <property type="entry name" value="Glutaredoxin"/>
    <property type="match status" value="1"/>
</dbReference>
<organism evidence="6 7">
    <name type="scientific">Neoroseomonas eburnea</name>
    <dbReference type="NCBI Taxonomy" id="1346889"/>
    <lineage>
        <taxon>Bacteria</taxon>
        <taxon>Pseudomonadati</taxon>
        <taxon>Pseudomonadota</taxon>
        <taxon>Alphaproteobacteria</taxon>
        <taxon>Acetobacterales</taxon>
        <taxon>Acetobacteraceae</taxon>
        <taxon>Neoroseomonas</taxon>
    </lineage>
</organism>
<dbReference type="AlphaFoldDB" id="A0A9X9XBX0"/>
<dbReference type="GO" id="GO:0004364">
    <property type="term" value="F:glutathione transferase activity"/>
    <property type="evidence" value="ECO:0007669"/>
    <property type="project" value="TreeGrafter"/>
</dbReference>
<dbReference type="FunFam" id="3.40.30.10:FF:000039">
    <property type="entry name" value="Glutathione S-transferase domain"/>
    <property type="match status" value="1"/>
</dbReference>
<dbReference type="InterPro" id="IPR040079">
    <property type="entry name" value="Glutathione_S-Trfase"/>
</dbReference>
<dbReference type="GO" id="GO:0006749">
    <property type="term" value="P:glutathione metabolic process"/>
    <property type="evidence" value="ECO:0007669"/>
    <property type="project" value="TreeGrafter"/>
</dbReference>
<dbReference type="Proteomes" id="UP001138709">
    <property type="component" value="Unassembled WGS sequence"/>
</dbReference>
<feature type="domain" description="GST C-terminal" evidence="5">
    <location>
        <begin position="84"/>
        <end position="218"/>
    </location>
</feature>
<name>A0A9X9XBX0_9PROT</name>
<dbReference type="SFLD" id="SFLDS00019">
    <property type="entry name" value="Glutathione_Transferase_(cytos"/>
    <property type="match status" value="1"/>
</dbReference>
<dbReference type="PROSITE" id="PS50405">
    <property type="entry name" value="GST_CTER"/>
    <property type="match status" value="1"/>
</dbReference>
<dbReference type="InterPro" id="IPR036249">
    <property type="entry name" value="Thioredoxin-like_sf"/>
</dbReference>
<dbReference type="RefSeq" id="WP_211846740.1">
    <property type="nucleotide sequence ID" value="NZ_JAAEDL010000010.1"/>
</dbReference>
<dbReference type="SFLD" id="SFLDG00358">
    <property type="entry name" value="Main_(cytGST)"/>
    <property type="match status" value="1"/>
</dbReference>
<comment type="caution">
    <text evidence="6">The sequence shown here is derived from an EMBL/GenBank/DDBJ whole genome shotgun (WGS) entry which is preliminary data.</text>
</comment>
<dbReference type="Gene3D" id="1.20.1050.10">
    <property type="match status" value="1"/>
</dbReference>
<dbReference type="PROSITE" id="PS50404">
    <property type="entry name" value="GST_NTER"/>
    <property type="match status" value="1"/>
</dbReference>
<dbReference type="SUPFAM" id="SSF47616">
    <property type="entry name" value="GST C-terminal domain-like"/>
    <property type="match status" value="1"/>
</dbReference>
<keyword evidence="3" id="KW-0808">Transferase</keyword>
<evidence type="ECO:0000313" key="6">
    <source>
        <dbReference type="EMBL" id="MBR0681206.1"/>
    </source>
</evidence>
<comment type="subunit">
    <text evidence="2">Homodimer.</text>
</comment>
<dbReference type="InterPro" id="IPR004045">
    <property type="entry name" value="Glutathione_S-Trfase_N"/>
</dbReference>
<keyword evidence="7" id="KW-1185">Reference proteome</keyword>
<dbReference type="Pfam" id="PF02798">
    <property type="entry name" value="GST_N"/>
    <property type="match status" value="1"/>
</dbReference>
<dbReference type="CDD" id="cd00570">
    <property type="entry name" value="GST_N_family"/>
    <property type="match status" value="1"/>
</dbReference>